<dbReference type="InterPro" id="IPR015500">
    <property type="entry name" value="Peptidase_S8_subtilisin-rel"/>
</dbReference>
<dbReference type="KEGG" id="pej:FYC62_11250"/>
<evidence type="ECO:0000256" key="4">
    <source>
        <dbReference type="ARBA" id="ARBA00022825"/>
    </source>
</evidence>
<evidence type="ECO:0000256" key="2">
    <source>
        <dbReference type="ARBA" id="ARBA00022670"/>
    </source>
</evidence>
<evidence type="ECO:0000259" key="7">
    <source>
        <dbReference type="Pfam" id="PF00082"/>
    </source>
</evidence>
<dbReference type="PROSITE" id="PS00137">
    <property type="entry name" value="SUBTILASE_HIS"/>
    <property type="match status" value="1"/>
</dbReference>
<dbReference type="GO" id="GO:0004252">
    <property type="term" value="F:serine-type endopeptidase activity"/>
    <property type="evidence" value="ECO:0007669"/>
    <property type="project" value="UniProtKB-UniRule"/>
</dbReference>
<feature type="active site" description="Charge relay system" evidence="5">
    <location>
        <position position="458"/>
    </location>
</feature>
<sequence length="534" mass="59294">MRIIKRQVMKTIGLLALLVIPAFLQAQKTEKTDWYNKDLQKDGSFGISADKAYQEILKGKKSTPVIVAVLDGGVDTTHEDLKSVLWQNKLEVAGNGIDDDKNGYADDLRGWNFMGSAKGNVEFDNIELVRVLLRDMEKFDGKDSNSVRKADLPALRAYQKNLKIYDQKKRKAEQEYFMLYSVKKTVDSLIASTGKEKPNLDEFKASSPASKQQEQIKKLILVNMKANKSDDFQDFYEQELARGVKYYYEQLYYHLNMAYNSRSMVGDNYQNSYEKSYGNLDVMGPDAEHGSHVAGIIAADRTNDKGIRGVADNVSILAVRTVPNGDERDKDVANSIIYAVDNGAKVINMSFGKSHSWDKEAVDKAVQYAMKKDVLLVHAAGNDNKNLDLERVYPNRYFNNGKTAQAWIEVGASDAKNDKTLKANFSNYGKTTVDVFAPGVDINSTIPGSLYKANSGTSMAAPVVSGLAALIRSYYPSLSAVQVKDIIMKSVVKVNQDVEFIGDGKKVKVPFTDLSIAGGIVNAYEALKLAETYK</sequence>
<dbReference type="PROSITE" id="PS00138">
    <property type="entry name" value="SUBTILASE_SER"/>
    <property type="match status" value="1"/>
</dbReference>
<feature type="active site" description="Charge relay system" evidence="5">
    <location>
        <position position="71"/>
    </location>
</feature>
<dbReference type="PROSITE" id="PS51892">
    <property type="entry name" value="SUBTILASE"/>
    <property type="match status" value="1"/>
</dbReference>
<evidence type="ECO:0000313" key="8">
    <source>
        <dbReference type="EMBL" id="QEK52148.1"/>
    </source>
</evidence>
<proteinExistence type="inferred from homology"/>
<accession>A0A5C0VHJ1</accession>
<dbReference type="PRINTS" id="PR00723">
    <property type="entry name" value="SUBTILISIN"/>
</dbReference>
<keyword evidence="4 5" id="KW-0720">Serine protease</keyword>
<dbReference type="Pfam" id="PF00082">
    <property type="entry name" value="Peptidase_S8"/>
    <property type="match status" value="1"/>
</dbReference>
<feature type="domain" description="Peptidase S8/S53" evidence="7">
    <location>
        <begin position="65"/>
        <end position="494"/>
    </location>
</feature>
<keyword evidence="2 5" id="KW-0645">Protease</keyword>
<dbReference type="InterPro" id="IPR036852">
    <property type="entry name" value="Peptidase_S8/S53_dom_sf"/>
</dbReference>
<dbReference type="Gene3D" id="3.40.50.200">
    <property type="entry name" value="Peptidase S8/S53 domain"/>
    <property type="match status" value="2"/>
</dbReference>
<keyword evidence="6" id="KW-0732">Signal</keyword>
<dbReference type="InterPro" id="IPR023828">
    <property type="entry name" value="Peptidase_S8_Ser-AS"/>
</dbReference>
<dbReference type="InterPro" id="IPR000209">
    <property type="entry name" value="Peptidase_S8/S53_dom"/>
</dbReference>
<evidence type="ECO:0000256" key="5">
    <source>
        <dbReference type="PROSITE-ProRule" id="PRU01240"/>
    </source>
</evidence>
<dbReference type="RefSeq" id="WP_149074982.1">
    <property type="nucleotide sequence ID" value="NZ_CP043329.1"/>
</dbReference>
<evidence type="ECO:0000256" key="6">
    <source>
        <dbReference type="SAM" id="SignalP"/>
    </source>
</evidence>
<dbReference type="CDD" id="cd07483">
    <property type="entry name" value="Peptidases_S8_Subtilisin_Novo-like"/>
    <property type="match status" value="1"/>
</dbReference>
<organism evidence="8 9">
    <name type="scientific">Pedobacter aquae</name>
    <dbReference type="NCBI Taxonomy" id="2605747"/>
    <lineage>
        <taxon>Bacteria</taxon>
        <taxon>Pseudomonadati</taxon>
        <taxon>Bacteroidota</taxon>
        <taxon>Sphingobacteriia</taxon>
        <taxon>Sphingobacteriales</taxon>
        <taxon>Sphingobacteriaceae</taxon>
        <taxon>Pedobacter</taxon>
    </lineage>
</organism>
<dbReference type="EMBL" id="CP043329">
    <property type="protein sequence ID" value="QEK52148.1"/>
    <property type="molecule type" value="Genomic_DNA"/>
</dbReference>
<dbReference type="InterPro" id="IPR022398">
    <property type="entry name" value="Peptidase_S8_His-AS"/>
</dbReference>
<dbReference type="GO" id="GO:0006508">
    <property type="term" value="P:proteolysis"/>
    <property type="evidence" value="ECO:0007669"/>
    <property type="project" value="UniProtKB-KW"/>
</dbReference>
<keyword evidence="3 5" id="KW-0378">Hydrolase</keyword>
<evidence type="ECO:0000256" key="3">
    <source>
        <dbReference type="ARBA" id="ARBA00022801"/>
    </source>
</evidence>
<gene>
    <name evidence="8" type="ORF">FYC62_11250</name>
</gene>
<dbReference type="AlphaFoldDB" id="A0A5C0VHJ1"/>
<feature type="chain" id="PRO_5023095293" evidence="6">
    <location>
        <begin position="27"/>
        <end position="534"/>
    </location>
</feature>
<feature type="active site" description="Charge relay system" evidence="5">
    <location>
        <position position="289"/>
    </location>
</feature>
<feature type="signal peptide" evidence="6">
    <location>
        <begin position="1"/>
        <end position="26"/>
    </location>
</feature>
<protein>
    <submittedName>
        <fullName evidence="8">S8 family serine peptidase</fullName>
    </submittedName>
</protein>
<dbReference type="InterPro" id="IPR050131">
    <property type="entry name" value="Peptidase_S8_subtilisin-like"/>
</dbReference>
<reference evidence="8 9" key="1">
    <citation type="submission" date="2019-08" db="EMBL/GenBank/DDBJ databases">
        <title>Pedobacter sp. nov., isolated from Han river, South Korea.</title>
        <authorList>
            <person name="Lee D.-H."/>
            <person name="Kim Y.-S."/>
            <person name="Hwang E.-M."/>
            <person name="Le Tran T.C."/>
            <person name="Cha C.-J."/>
        </authorList>
    </citation>
    <scope>NUCLEOTIDE SEQUENCE [LARGE SCALE GENOMIC DNA]</scope>
    <source>
        <strain evidence="8 9">CJ43</strain>
    </source>
</reference>
<evidence type="ECO:0000313" key="9">
    <source>
        <dbReference type="Proteomes" id="UP000323653"/>
    </source>
</evidence>
<evidence type="ECO:0000256" key="1">
    <source>
        <dbReference type="ARBA" id="ARBA00011073"/>
    </source>
</evidence>
<name>A0A5C0VHJ1_9SPHI</name>
<dbReference type="PANTHER" id="PTHR43806:SF11">
    <property type="entry name" value="CEREVISIN-RELATED"/>
    <property type="match status" value="1"/>
</dbReference>
<dbReference type="Proteomes" id="UP000323653">
    <property type="component" value="Chromosome"/>
</dbReference>
<comment type="similarity">
    <text evidence="1 5">Belongs to the peptidase S8 family.</text>
</comment>
<dbReference type="InterPro" id="IPR034080">
    <property type="entry name" value="Protease_P7-like_dom"/>
</dbReference>
<keyword evidence="9" id="KW-1185">Reference proteome</keyword>
<dbReference type="PANTHER" id="PTHR43806">
    <property type="entry name" value="PEPTIDASE S8"/>
    <property type="match status" value="1"/>
</dbReference>
<dbReference type="SUPFAM" id="SSF52743">
    <property type="entry name" value="Subtilisin-like"/>
    <property type="match status" value="1"/>
</dbReference>